<dbReference type="InterPro" id="IPR001584">
    <property type="entry name" value="Integrase_cat-core"/>
</dbReference>
<feature type="domain" description="Integrase catalytic" evidence="2">
    <location>
        <begin position="145"/>
        <end position="314"/>
    </location>
</feature>
<dbReference type="EMBL" id="JAKZGP010000072">
    <property type="protein sequence ID" value="MCH7411362.1"/>
    <property type="molecule type" value="Genomic_DNA"/>
</dbReference>
<evidence type="ECO:0000313" key="4">
    <source>
        <dbReference type="Proteomes" id="UP001165489"/>
    </source>
</evidence>
<dbReference type="InterPro" id="IPR054353">
    <property type="entry name" value="IstA-like_C"/>
</dbReference>
<dbReference type="InterPro" id="IPR036397">
    <property type="entry name" value="RNaseH_sf"/>
</dbReference>
<evidence type="ECO:0000256" key="1">
    <source>
        <dbReference type="ARBA" id="ARBA00009277"/>
    </source>
</evidence>
<dbReference type="RefSeq" id="WP_241349738.1">
    <property type="nucleotide sequence ID" value="NZ_JAKZGP010000072.1"/>
</dbReference>
<gene>
    <name evidence="3" type="primary">istA</name>
    <name evidence="3" type="ORF">MM239_18345</name>
</gene>
<dbReference type="NCBIfam" id="NF033546">
    <property type="entry name" value="transpos_IS21"/>
    <property type="match status" value="1"/>
</dbReference>
<dbReference type="Pfam" id="PF22483">
    <property type="entry name" value="Mu-transpos_C_2"/>
    <property type="match status" value="1"/>
</dbReference>
<dbReference type="PANTHER" id="PTHR35004">
    <property type="entry name" value="TRANSPOSASE RV3428C-RELATED"/>
    <property type="match status" value="1"/>
</dbReference>
<proteinExistence type="inferred from homology"/>
<dbReference type="Gene3D" id="3.30.420.10">
    <property type="entry name" value="Ribonuclease H-like superfamily/Ribonuclease H"/>
    <property type="match status" value="1"/>
</dbReference>
<dbReference type="PROSITE" id="PS50994">
    <property type="entry name" value="INTEGRASE"/>
    <property type="match status" value="1"/>
</dbReference>
<protein>
    <submittedName>
        <fullName evidence="3">IS21 family transposase</fullName>
    </submittedName>
</protein>
<name>A0ABS9V4M8_9BACT</name>
<keyword evidence="4" id="KW-1185">Reference proteome</keyword>
<evidence type="ECO:0000259" key="2">
    <source>
        <dbReference type="PROSITE" id="PS50994"/>
    </source>
</evidence>
<comment type="caution">
    <text evidence="3">The sequence shown here is derived from an EMBL/GenBank/DDBJ whole genome shotgun (WGS) entry which is preliminary data.</text>
</comment>
<dbReference type="Pfam" id="PF13384">
    <property type="entry name" value="HTH_23"/>
    <property type="match status" value="1"/>
</dbReference>
<organism evidence="3 4">
    <name type="scientific">Belliella filtrata</name>
    <dbReference type="NCBI Taxonomy" id="2923435"/>
    <lineage>
        <taxon>Bacteria</taxon>
        <taxon>Pseudomonadati</taxon>
        <taxon>Bacteroidota</taxon>
        <taxon>Cytophagia</taxon>
        <taxon>Cytophagales</taxon>
        <taxon>Cyclobacteriaceae</taxon>
        <taxon>Belliella</taxon>
    </lineage>
</organism>
<dbReference type="SUPFAM" id="SSF53098">
    <property type="entry name" value="Ribonuclease H-like"/>
    <property type="match status" value="1"/>
</dbReference>
<accession>A0ABS9V4M8</accession>
<evidence type="ECO:0000313" key="3">
    <source>
        <dbReference type="EMBL" id="MCH7411362.1"/>
    </source>
</evidence>
<dbReference type="Proteomes" id="UP001165489">
    <property type="component" value="Unassembled WGS sequence"/>
</dbReference>
<comment type="similarity">
    <text evidence="1">Belongs to the transposase IS21/IS408/IS1162 family.</text>
</comment>
<sequence length="411" mass="47787">MDRIRQILLMLDRRLSERKISRELKISRKTVRRYREAFEPTGLNYKSLLNLSDVELDKMVGKSSTENPVLDPRKIRFLDQATYFLEELKNPRLVGVTRYLLWEEYCKGDPDPYGYSRFCDLLSDAGRVNGATMHFEHTAGEKLEVDFAGKPLWYVDKETGEVINCPVLVAVLPYSGYGYVEVLPNAKLPQLIKALNNCLAYLGGSPMTAKSDNTRQWVSKGCKYEPTFPQALKQWASHNKIGLLAARPFRPNDKPTAENHVYTAYLRIYAKLRNNTYTSLNELNKAVREKLDEHHRMSFQKKALSRREVFESQERQALLPLPEKPFELKDYVSAKVQQNYHILLGENRHYYSVPFKLIGKQVNLVYCSDHVEVFLNFERVALHSRNMKKSGYSTLLEHMPATHKHYCRQQE</sequence>
<dbReference type="InterPro" id="IPR012337">
    <property type="entry name" value="RNaseH-like_sf"/>
</dbReference>
<dbReference type="PANTHER" id="PTHR35004:SF8">
    <property type="entry name" value="TRANSPOSASE RV3428C-RELATED"/>
    <property type="match status" value="1"/>
</dbReference>
<reference evidence="3" key="1">
    <citation type="submission" date="2022-03" db="EMBL/GenBank/DDBJ databases">
        <title>De novo assembled genomes of Belliella spp. (Cyclobacteriaceae) strains.</title>
        <authorList>
            <person name="Szabo A."/>
            <person name="Korponai K."/>
            <person name="Felfoldi T."/>
        </authorList>
    </citation>
    <scope>NUCLEOTIDE SEQUENCE</scope>
    <source>
        <strain evidence="3">DSM 111904</strain>
    </source>
</reference>